<feature type="compositionally biased region" description="Basic and acidic residues" evidence="1">
    <location>
        <begin position="294"/>
        <end position="309"/>
    </location>
</feature>
<evidence type="ECO:0000313" key="3">
    <source>
        <dbReference type="Proteomes" id="UP000886595"/>
    </source>
</evidence>
<feature type="compositionally biased region" description="Polar residues" evidence="1">
    <location>
        <begin position="325"/>
        <end position="337"/>
    </location>
</feature>
<name>A0A8X7VHA8_BRACI</name>
<reference evidence="2 3" key="1">
    <citation type="submission" date="2020-02" db="EMBL/GenBank/DDBJ databases">
        <authorList>
            <person name="Ma Q."/>
            <person name="Huang Y."/>
            <person name="Song X."/>
            <person name="Pei D."/>
        </authorList>
    </citation>
    <scope>NUCLEOTIDE SEQUENCE [LARGE SCALE GENOMIC DNA]</scope>
    <source>
        <strain evidence="2">Sxm20200214</strain>
        <tissue evidence="2">Leaf</tissue>
    </source>
</reference>
<accession>A0A8X7VHA8</accession>
<dbReference type="Proteomes" id="UP000886595">
    <property type="component" value="Unassembled WGS sequence"/>
</dbReference>
<evidence type="ECO:0000256" key="1">
    <source>
        <dbReference type="SAM" id="MobiDB-lite"/>
    </source>
</evidence>
<dbReference type="AlphaFoldDB" id="A0A8X7VHA8"/>
<keyword evidence="3" id="KW-1185">Reference proteome</keyword>
<gene>
    <name evidence="2" type="ORF">Bca52824_022947</name>
</gene>
<proteinExistence type="predicted"/>
<feature type="region of interest" description="Disordered" evidence="1">
    <location>
        <begin position="223"/>
        <end position="364"/>
    </location>
</feature>
<protein>
    <submittedName>
        <fullName evidence="2">Uncharacterized protein</fullName>
    </submittedName>
</protein>
<dbReference type="EMBL" id="JAAMPC010000005">
    <property type="protein sequence ID" value="KAG2311390.1"/>
    <property type="molecule type" value="Genomic_DNA"/>
</dbReference>
<comment type="caution">
    <text evidence="2">The sequence shown here is derived from an EMBL/GenBank/DDBJ whole genome shotgun (WGS) entry which is preliminary data.</text>
</comment>
<organism evidence="2 3">
    <name type="scientific">Brassica carinata</name>
    <name type="common">Ethiopian mustard</name>
    <name type="synonym">Abyssinian cabbage</name>
    <dbReference type="NCBI Taxonomy" id="52824"/>
    <lineage>
        <taxon>Eukaryota</taxon>
        <taxon>Viridiplantae</taxon>
        <taxon>Streptophyta</taxon>
        <taxon>Embryophyta</taxon>
        <taxon>Tracheophyta</taxon>
        <taxon>Spermatophyta</taxon>
        <taxon>Magnoliopsida</taxon>
        <taxon>eudicotyledons</taxon>
        <taxon>Gunneridae</taxon>
        <taxon>Pentapetalae</taxon>
        <taxon>rosids</taxon>
        <taxon>malvids</taxon>
        <taxon>Brassicales</taxon>
        <taxon>Brassicaceae</taxon>
        <taxon>Brassiceae</taxon>
        <taxon>Brassica</taxon>
    </lineage>
</organism>
<evidence type="ECO:0000313" key="2">
    <source>
        <dbReference type="EMBL" id="KAG2311390.1"/>
    </source>
</evidence>
<feature type="compositionally biased region" description="Polar residues" evidence="1">
    <location>
        <begin position="247"/>
        <end position="259"/>
    </location>
</feature>
<sequence length="477" mass="52500">MMMGRSVLRPYAIRPIRYPQLQTEQFSLSNVREVDAEAKAESESSRESEKINSRQAKGAVAYCKTGTISRLVNLNQITNPVVGLTVSFTVTPDEERLLLLDEVEDSQVTSLVRRRSGEPFEVEDFPGGDSSFSPKLEIKDAGGLVKDEKLGPDPVYQRSLRPRKAVPVEIEDISSSGDSEQAVPPCSGRCTHEDLKPFFLAQFQKISNQISNQMGEMERNIRRGLGLPEGTIHNSRKRKGGDDHHGQTSSPDSIGLETQETNRKGKRKKTGVSASVGKIQSYSLRRGGGDDVSQEPRRNNPAAAHRETLAKNVSGKGLTARPFQNKPQQETRTPSSGNDEHPQQNDSDNARMPPTFGNVTDQQQQTPSNALILYRNPLCVQPRSYVLPPEVSVIIVSAVKPSTLHFEVEGGSPVAWEKTNPHIYRSVRSVRSFHSPRRGNLDSKAKVASTGSGNVAAPDYIIDTQFGLLLVYTSETS</sequence>